<proteinExistence type="predicted"/>
<feature type="non-terminal residue" evidence="3">
    <location>
        <position position="1"/>
    </location>
</feature>
<gene>
    <name evidence="3" type="ORF">CR513_54112</name>
</gene>
<dbReference type="InterPro" id="IPR005162">
    <property type="entry name" value="Retrotrans_gag_dom"/>
</dbReference>
<dbReference type="EMBL" id="QJKJ01013152">
    <property type="protein sequence ID" value="RDX67050.1"/>
    <property type="molecule type" value="Genomic_DNA"/>
</dbReference>
<dbReference type="PANTHER" id="PTHR33223">
    <property type="entry name" value="CCHC-TYPE DOMAIN-CONTAINING PROTEIN"/>
    <property type="match status" value="1"/>
</dbReference>
<sequence>MASRPPSPSVFNPRYPVSAVVDHQLITPSDQLKVQELGLPHYTLVLARAIEQEYGDLVARQESLLAKNKEAHEALLKLNKGELVVKGELSRLKEELAAKDAKLKEKDVLFEEHGFTIVEQFEGGFAHALGQISFLHPDVDISAVGPFKEVVNGKLGVSSAWDLTFEKFFGSRPPLDLALGLRFRVPKGELFGRALRSLCPRGTLSIILSGLCARGRPLRPSSQVFVPERDLFRRSLRSSTDPLYVLDLEIEITLRRLRKARNIVVSGSSSSVSSSDNSSHVTNNSNSVEYDSTNTFAELEQMENNDKTLKELATLDMVYQPWRRPPQAFEGIPCGLFHNEAAGDTRGLHQNKGVPILPGWSSKRLVGDMKCTVLEKFFPASRTATIRKEICGIRQHPGETLDEYWERFNKLCATCPHHHITEQLLIQYFYEGLSMMD</sequence>
<protein>
    <recommendedName>
        <fullName evidence="2">Retrotransposon gag domain-containing protein</fullName>
    </recommendedName>
</protein>
<name>A0A371ELW5_MUCPR</name>
<keyword evidence="4" id="KW-1185">Reference proteome</keyword>
<comment type="caution">
    <text evidence="3">The sequence shown here is derived from an EMBL/GenBank/DDBJ whole genome shotgun (WGS) entry which is preliminary data.</text>
</comment>
<organism evidence="3 4">
    <name type="scientific">Mucuna pruriens</name>
    <name type="common">Velvet bean</name>
    <name type="synonym">Dolichos pruriens</name>
    <dbReference type="NCBI Taxonomy" id="157652"/>
    <lineage>
        <taxon>Eukaryota</taxon>
        <taxon>Viridiplantae</taxon>
        <taxon>Streptophyta</taxon>
        <taxon>Embryophyta</taxon>
        <taxon>Tracheophyta</taxon>
        <taxon>Spermatophyta</taxon>
        <taxon>Magnoliopsida</taxon>
        <taxon>eudicotyledons</taxon>
        <taxon>Gunneridae</taxon>
        <taxon>Pentapetalae</taxon>
        <taxon>rosids</taxon>
        <taxon>fabids</taxon>
        <taxon>Fabales</taxon>
        <taxon>Fabaceae</taxon>
        <taxon>Papilionoideae</taxon>
        <taxon>50 kb inversion clade</taxon>
        <taxon>NPAAA clade</taxon>
        <taxon>indigoferoid/millettioid clade</taxon>
        <taxon>Phaseoleae</taxon>
        <taxon>Mucuna</taxon>
    </lineage>
</organism>
<dbReference type="Proteomes" id="UP000257109">
    <property type="component" value="Unassembled WGS sequence"/>
</dbReference>
<accession>A0A371ELW5</accession>
<evidence type="ECO:0000259" key="2">
    <source>
        <dbReference type="Pfam" id="PF03732"/>
    </source>
</evidence>
<feature type="region of interest" description="Disordered" evidence="1">
    <location>
        <begin position="268"/>
        <end position="287"/>
    </location>
</feature>
<evidence type="ECO:0000313" key="4">
    <source>
        <dbReference type="Proteomes" id="UP000257109"/>
    </source>
</evidence>
<evidence type="ECO:0000256" key="1">
    <source>
        <dbReference type="SAM" id="MobiDB-lite"/>
    </source>
</evidence>
<evidence type="ECO:0000313" key="3">
    <source>
        <dbReference type="EMBL" id="RDX67050.1"/>
    </source>
</evidence>
<dbReference type="Pfam" id="PF03732">
    <property type="entry name" value="Retrotrans_gag"/>
    <property type="match status" value="1"/>
</dbReference>
<reference evidence="3" key="1">
    <citation type="submission" date="2018-05" db="EMBL/GenBank/DDBJ databases">
        <title>Draft genome of Mucuna pruriens seed.</title>
        <authorList>
            <person name="Nnadi N.E."/>
            <person name="Vos R."/>
            <person name="Hasami M.H."/>
            <person name="Devisetty U.K."/>
            <person name="Aguiy J.C."/>
        </authorList>
    </citation>
    <scope>NUCLEOTIDE SEQUENCE [LARGE SCALE GENOMIC DNA]</scope>
    <source>
        <strain evidence="3">JCA_2017</strain>
    </source>
</reference>
<dbReference type="AlphaFoldDB" id="A0A371ELW5"/>
<dbReference type="PANTHER" id="PTHR33223:SF3">
    <property type="match status" value="1"/>
</dbReference>
<feature type="domain" description="Retrotransposon gag" evidence="2">
    <location>
        <begin position="368"/>
        <end position="434"/>
    </location>
</feature>
<dbReference type="OrthoDB" id="1305902at2759"/>